<name>M2QKW8_9PSEU</name>
<evidence type="ECO:0000313" key="11">
    <source>
        <dbReference type="EMBL" id="EMD26502.1"/>
    </source>
</evidence>
<dbReference type="PANTHER" id="PTHR46696">
    <property type="entry name" value="P450, PUTATIVE (EUROFUNG)-RELATED"/>
    <property type="match status" value="1"/>
</dbReference>
<dbReference type="EMBL" id="ANMG01000032">
    <property type="protein sequence ID" value="EMD26502.1"/>
    <property type="molecule type" value="Genomic_DNA"/>
</dbReference>
<protein>
    <submittedName>
        <fullName evidence="11">Putative cytochrome P450 hydroxylase</fullName>
    </submittedName>
</protein>
<dbReference type="GO" id="GO:0016705">
    <property type="term" value="F:oxidoreductase activity, acting on paired donors, with incorporation or reduction of molecular oxygen"/>
    <property type="evidence" value="ECO:0007669"/>
    <property type="project" value="InterPro"/>
</dbReference>
<feature type="region of interest" description="Disordered" evidence="10">
    <location>
        <begin position="1"/>
        <end position="20"/>
    </location>
</feature>
<dbReference type="InterPro" id="IPR002397">
    <property type="entry name" value="Cyt_P450_B"/>
</dbReference>
<dbReference type="Pfam" id="PF00067">
    <property type="entry name" value="p450"/>
    <property type="match status" value="1"/>
</dbReference>
<dbReference type="AlphaFoldDB" id="M2QKW8"/>
<keyword evidence="5 9" id="KW-0560">Oxidoreductase</keyword>
<proteinExistence type="inferred from homology"/>
<comment type="function">
    <text evidence="8">Involved in the coupling of aromatic side chains of the heptapeptide of vancomycin.</text>
</comment>
<keyword evidence="7 9" id="KW-0503">Monooxygenase</keyword>
<reference evidence="12 14" key="2">
    <citation type="submission" date="2017-02" db="EMBL/GenBank/DDBJ databases">
        <title>Amycolatopsis azurea DSM 43854 draft genome.</title>
        <authorList>
            <person name="Mayilraj S."/>
        </authorList>
    </citation>
    <scope>NUCLEOTIDE SEQUENCE [LARGE SCALE GENOMIC DNA]</scope>
    <source>
        <strain evidence="12 14">DSM 43854</strain>
    </source>
</reference>
<evidence type="ECO:0000313" key="12">
    <source>
        <dbReference type="EMBL" id="OOC05636.1"/>
    </source>
</evidence>
<dbReference type="OrthoDB" id="3213397at2"/>
<evidence type="ECO:0000256" key="7">
    <source>
        <dbReference type="ARBA" id="ARBA00023033"/>
    </source>
</evidence>
<dbReference type="CDD" id="cd20625">
    <property type="entry name" value="CYP164-like"/>
    <property type="match status" value="1"/>
</dbReference>
<evidence type="ECO:0000256" key="2">
    <source>
        <dbReference type="ARBA" id="ARBA00010617"/>
    </source>
</evidence>
<gene>
    <name evidence="12" type="ORF">B0293_14830</name>
    <name evidence="11" type="ORF">C791_3346</name>
</gene>
<dbReference type="SUPFAM" id="SSF48264">
    <property type="entry name" value="Cytochrome P450"/>
    <property type="match status" value="1"/>
</dbReference>
<organism evidence="11 13">
    <name type="scientific">Amycolatopsis azurea DSM 43854</name>
    <dbReference type="NCBI Taxonomy" id="1238180"/>
    <lineage>
        <taxon>Bacteria</taxon>
        <taxon>Bacillati</taxon>
        <taxon>Actinomycetota</taxon>
        <taxon>Actinomycetes</taxon>
        <taxon>Pseudonocardiales</taxon>
        <taxon>Pseudonocardiaceae</taxon>
        <taxon>Amycolatopsis</taxon>
    </lineage>
</organism>
<evidence type="ECO:0000313" key="13">
    <source>
        <dbReference type="Proteomes" id="UP000014137"/>
    </source>
</evidence>
<evidence type="ECO:0000313" key="14">
    <source>
        <dbReference type="Proteomes" id="UP000188551"/>
    </source>
</evidence>
<dbReference type="Proteomes" id="UP000014137">
    <property type="component" value="Unassembled WGS sequence"/>
</dbReference>
<evidence type="ECO:0000256" key="5">
    <source>
        <dbReference type="ARBA" id="ARBA00023002"/>
    </source>
</evidence>
<dbReference type="GO" id="GO:0020037">
    <property type="term" value="F:heme binding"/>
    <property type="evidence" value="ECO:0007669"/>
    <property type="project" value="InterPro"/>
</dbReference>
<dbReference type="Gene3D" id="1.10.630.10">
    <property type="entry name" value="Cytochrome P450"/>
    <property type="match status" value="1"/>
</dbReference>
<keyword evidence="4 9" id="KW-0479">Metal-binding</keyword>
<evidence type="ECO:0000256" key="1">
    <source>
        <dbReference type="ARBA" id="ARBA00004660"/>
    </source>
</evidence>
<dbReference type="Proteomes" id="UP000188551">
    <property type="component" value="Unassembled WGS sequence"/>
</dbReference>
<evidence type="ECO:0000256" key="8">
    <source>
        <dbReference type="ARBA" id="ARBA00055433"/>
    </source>
</evidence>
<evidence type="ECO:0000256" key="10">
    <source>
        <dbReference type="SAM" id="MobiDB-lite"/>
    </source>
</evidence>
<dbReference type="InterPro" id="IPR036396">
    <property type="entry name" value="Cyt_P450_sf"/>
</dbReference>
<comment type="similarity">
    <text evidence="2 9">Belongs to the cytochrome P450 family.</text>
</comment>
<keyword evidence="14" id="KW-1185">Reference proteome</keyword>
<keyword evidence="6 9" id="KW-0408">Iron</keyword>
<dbReference type="EMBL" id="MUXN01000011">
    <property type="protein sequence ID" value="OOC05636.1"/>
    <property type="molecule type" value="Genomic_DNA"/>
</dbReference>
<dbReference type="PATRIC" id="fig|1238180.3.peg.3677"/>
<accession>M2QKW8</accession>
<dbReference type="PRINTS" id="PR00359">
    <property type="entry name" value="BP450"/>
</dbReference>
<dbReference type="InterPro" id="IPR017972">
    <property type="entry name" value="Cyt_P450_CS"/>
</dbReference>
<dbReference type="GO" id="GO:0005506">
    <property type="term" value="F:iron ion binding"/>
    <property type="evidence" value="ECO:0007669"/>
    <property type="project" value="InterPro"/>
</dbReference>
<reference evidence="11 13" key="1">
    <citation type="submission" date="2012-10" db="EMBL/GenBank/DDBJ databases">
        <title>Genome assembly of Amycolatopsis azurea DSM 43854.</title>
        <authorList>
            <person name="Khatri I."/>
            <person name="Kaur I."/>
            <person name="Subramanian S."/>
            <person name="Mayilraj S."/>
        </authorList>
    </citation>
    <scope>NUCLEOTIDE SEQUENCE [LARGE SCALE GENOMIC DNA]</scope>
    <source>
        <strain evidence="11 13">DSM 43854</strain>
    </source>
</reference>
<evidence type="ECO:0000256" key="6">
    <source>
        <dbReference type="ARBA" id="ARBA00023004"/>
    </source>
</evidence>
<dbReference type="GO" id="GO:0004497">
    <property type="term" value="F:monooxygenase activity"/>
    <property type="evidence" value="ECO:0007669"/>
    <property type="project" value="UniProtKB-KW"/>
</dbReference>
<keyword evidence="3 9" id="KW-0349">Heme</keyword>
<evidence type="ECO:0000256" key="4">
    <source>
        <dbReference type="ARBA" id="ARBA00022723"/>
    </source>
</evidence>
<dbReference type="PANTHER" id="PTHR46696:SF1">
    <property type="entry name" value="CYTOCHROME P450 YJIB-RELATED"/>
    <property type="match status" value="1"/>
</dbReference>
<dbReference type="FunFam" id="1.10.630.10:FF:000018">
    <property type="entry name" value="Cytochrome P450 monooxygenase"/>
    <property type="match status" value="1"/>
</dbReference>
<dbReference type="RefSeq" id="WP_005157397.1">
    <property type="nucleotide sequence ID" value="NZ_ANMG01000032.1"/>
</dbReference>
<sequence length="414" mass="45393">MTGLEKAPTPGDELGAALFDPTSRVDPYPVFHRLREEAPFFRGPDGTWILSRYADISTVLTGPRFGYREPRALRTRALLVEQDRDGLLTDRDSGLSVSSFMTQNPPQHTRLRRFVASAFTGRAVARLRRRIVEHADALLDDIVAAGPVDLVETFAYPLPFRIICELLGVPPEDRAPFPEWSHAIALGMDPDFLLSQEEVARRARAMLDAAAYFHELAKLRRRHPREDLVSTLVHAEGGALSSAEVSSTCIMFLVAGHESTASLIALASHALLAHPGQLDLLYSDPSLTANAVEEFLRYDTPGQTVVRTALTDTTIGEEPVPAGTKLMSLLGAANRDPEVFPDPDRLDLTRGGSRHLGFSQGTHFCLGAALARLETTVAVRRLIDRTRTLEPAGPARWRGNFSLRGLAKLPTVLA</sequence>
<comment type="pathway">
    <text evidence="1">Antibiotic biosynthesis; vancomycin biosynthesis.</text>
</comment>
<comment type="caution">
    <text evidence="11">The sequence shown here is derived from an EMBL/GenBank/DDBJ whole genome shotgun (WGS) entry which is preliminary data.</text>
</comment>
<dbReference type="InterPro" id="IPR001128">
    <property type="entry name" value="Cyt_P450"/>
</dbReference>
<evidence type="ECO:0000256" key="9">
    <source>
        <dbReference type="RuleBase" id="RU000461"/>
    </source>
</evidence>
<evidence type="ECO:0000256" key="3">
    <source>
        <dbReference type="ARBA" id="ARBA00022617"/>
    </source>
</evidence>
<dbReference type="PROSITE" id="PS00086">
    <property type="entry name" value="CYTOCHROME_P450"/>
    <property type="match status" value="1"/>
</dbReference>